<dbReference type="GO" id="GO:0097037">
    <property type="term" value="P:heme export"/>
    <property type="evidence" value="ECO:0007669"/>
    <property type="project" value="TreeGrafter"/>
</dbReference>
<sequence length="436" mass="46177">MPSVRNPLQTAEGERTIMEKMKKPAYRWVILVIVCLVGILSNYMQYQISALAVFLMPMLKISQTGFSTLMMMPMLTAVFLSIPMGTYGDRIGPKKVVLAGLAVAVIGAWVRTFGLNFPMQVLSMFLLGAGIAALNSNLVKIFSVWFGDQTQMAMGFFFGSAGVGVILAQMVAPMFSVFNSYLIAAIILTVATIMWIILIKDAPDGVTLPPATDSPLKYFGVAAKSRNVWLVALCYGFSMAASTAFAGFIPQTLINSNGFTPQTAGMVASAAALGSIIGSIVGPAISSRLGKWKGFLVLTIVVGACFMTYFWAVVIMMQQAPTLAILLTIMFVSGAFGAINGPIVQAMPFALPDIRGKYAGSAGGLVSTIGLLCAFFIPVIISAVAGGNYVLNLGLESLIFLLSVVFVLLIPELGPKGEIAQSIAKQDQLAAAQAQA</sequence>
<evidence type="ECO:0000259" key="6">
    <source>
        <dbReference type="PROSITE" id="PS50850"/>
    </source>
</evidence>
<dbReference type="SUPFAM" id="SSF103473">
    <property type="entry name" value="MFS general substrate transporter"/>
    <property type="match status" value="1"/>
</dbReference>
<dbReference type="InterPro" id="IPR011701">
    <property type="entry name" value="MFS"/>
</dbReference>
<evidence type="ECO:0000313" key="7">
    <source>
        <dbReference type="EMBL" id="RBP98972.1"/>
    </source>
</evidence>
<feature type="transmembrane region" description="Helical" evidence="5">
    <location>
        <begin position="121"/>
        <end position="146"/>
    </location>
</feature>
<feature type="transmembrane region" description="Helical" evidence="5">
    <location>
        <begin position="25"/>
        <end position="44"/>
    </location>
</feature>
<feature type="transmembrane region" description="Helical" evidence="5">
    <location>
        <begin position="64"/>
        <end position="84"/>
    </location>
</feature>
<reference evidence="7 8" key="1">
    <citation type="submission" date="2017-10" db="EMBL/GenBank/DDBJ databases">
        <title>Bifidobacterium xylocopum sp. nov. and Bifidobacterium aemilianum sp. nov., from the carpenter bee (Xylocopa violacea) digestive tract.</title>
        <authorList>
            <person name="Alberoni D."/>
            <person name="Baffoni L."/>
            <person name="Di Gioia D."/>
            <person name="Gaggia F."/>
            <person name="Biavati B."/>
        </authorList>
    </citation>
    <scope>NUCLEOTIDE SEQUENCE [LARGE SCALE GENOMIC DNA]</scope>
    <source>
        <strain evidence="7 8">XV2</strain>
    </source>
</reference>
<dbReference type="AlphaFoldDB" id="A0A366KCL1"/>
<evidence type="ECO:0000256" key="3">
    <source>
        <dbReference type="ARBA" id="ARBA00022989"/>
    </source>
</evidence>
<gene>
    <name evidence="7" type="ORF">CRD59_06175</name>
</gene>
<dbReference type="GO" id="GO:0015232">
    <property type="term" value="F:heme transmembrane transporter activity"/>
    <property type="evidence" value="ECO:0007669"/>
    <property type="project" value="TreeGrafter"/>
</dbReference>
<keyword evidence="2 5" id="KW-0812">Transmembrane</keyword>
<feature type="transmembrane region" description="Helical" evidence="5">
    <location>
        <begin position="178"/>
        <end position="198"/>
    </location>
</feature>
<dbReference type="EMBL" id="PDCH01000013">
    <property type="protein sequence ID" value="RBP98972.1"/>
    <property type="molecule type" value="Genomic_DNA"/>
</dbReference>
<keyword evidence="8" id="KW-1185">Reference proteome</keyword>
<dbReference type="GO" id="GO:0005886">
    <property type="term" value="C:plasma membrane"/>
    <property type="evidence" value="ECO:0007669"/>
    <property type="project" value="UniProtKB-SubCell"/>
</dbReference>
<dbReference type="Gene3D" id="1.20.1250.20">
    <property type="entry name" value="MFS general substrate transporter like domains"/>
    <property type="match status" value="2"/>
</dbReference>
<feature type="transmembrane region" description="Helical" evidence="5">
    <location>
        <begin position="228"/>
        <end position="249"/>
    </location>
</feature>
<evidence type="ECO:0000256" key="5">
    <source>
        <dbReference type="SAM" id="Phobius"/>
    </source>
</evidence>
<organism evidence="7 8">
    <name type="scientific">Bifidobacterium xylocopae</name>
    <dbReference type="NCBI Taxonomy" id="2493119"/>
    <lineage>
        <taxon>Bacteria</taxon>
        <taxon>Bacillati</taxon>
        <taxon>Actinomycetota</taxon>
        <taxon>Actinomycetes</taxon>
        <taxon>Bifidobacteriales</taxon>
        <taxon>Bifidobacteriaceae</taxon>
        <taxon>Bifidobacterium</taxon>
    </lineage>
</organism>
<feature type="transmembrane region" description="Helical" evidence="5">
    <location>
        <begin position="96"/>
        <end position="115"/>
    </location>
</feature>
<feature type="transmembrane region" description="Helical" evidence="5">
    <location>
        <begin position="153"/>
        <end position="172"/>
    </location>
</feature>
<feature type="transmembrane region" description="Helical" evidence="5">
    <location>
        <begin position="323"/>
        <end position="346"/>
    </location>
</feature>
<dbReference type="PANTHER" id="PTHR10924">
    <property type="entry name" value="MAJOR FACILITATOR SUPERFAMILY PROTEIN-RELATED"/>
    <property type="match status" value="1"/>
</dbReference>
<comment type="caution">
    <text evidence="7">The sequence shown here is derived from an EMBL/GenBank/DDBJ whole genome shotgun (WGS) entry which is preliminary data.</text>
</comment>
<dbReference type="InterPro" id="IPR020846">
    <property type="entry name" value="MFS_dom"/>
</dbReference>
<protein>
    <recommendedName>
        <fullName evidence="6">Major facilitator superfamily (MFS) profile domain-containing protein</fullName>
    </recommendedName>
</protein>
<dbReference type="InterPro" id="IPR049680">
    <property type="entry name" value="FLVCR1-2_SLC49-like"/>
</dbReference>
<dbReference type="PANTHER" id="PTHR10924:SF4">
    <property type="entry name" value="GH15861P"/>
    <property type="match status" value="1"/>
</dbReference>
<evidence type="ECO:0000313" key="8">
    <source>
        <dbReference type="Proteomes" id="UP000252345"/>
    </source>
</evidence>
<dbReference type="InterPro" id="IPR036259">
    <property type="entry name" value="MFS_trans_sf"/>
</dbReference>
<evidence type="ECO:0000256" key="1">
    <source>
        <dbReference type="ARBA" id="ARBA00004651"/>
    </source>
</evidence>
<dbReference type="Proteomes" id="UP000252345">
    <property type="component" value="Unassembled WGS sequence"/>
</dbReference>
<feature type="transmembrane region" description="Helical" evidence="5">
    <location>
        <begin position="261"/>
        <end position="282"/>
    </location>
</feature>
<accession>A0A366KCL1</accession>
<keyword evidence="3 5" id="KW-1133">Transmembrane helix</keyword>
<name>A0A366KCL1_9BIFI</name>
<feature type="transmembrane region" description="Helical" evidence="5">
    <location>
        <begin position="358"/>
        <end position="383"/>
    </location>
</feature>
<feature type="domain" description="Major facilitator superfamily (MFS) profile" evidence="6">
    <location>
        <begin position="30"/>
        <end position="414"/>
    </location>
</feature>
<evidence type="ECO:0000256" key="2">
    <source>
        <dbReference type="ARBA" id="ARBA00022692"/>
    </source>
</evidence>
<proteinExistence type="predicted"/>
<dbReference type="Pfam" id="PF07690">
    <property type="entry name" value="MFS_1"/>
    <property type="match status" value="1"/>
</dbReference>
<dbReference type="PROSITE" id="PS50850">
    <property type="entry name" value="MFS"/>
    <property type="match status" value="1"/>
</dbReference>
<keyword evidence="4 5" id="KW-0472">Membrane</keyword>
<comment type="subcellular location">
    <subcellularLocation>
        <location evidence="1">Cell membrane</location>
        <topology evidence="1">Multi-pass membrane protein</topology>
    </subcellularLocation>
</comment>
<dbReference type="GO" id="GO:0020037">
    <property type="term" value="F:heme binding"/>
    <property type="evidence" value="ECO:0007669"/>
    <property type="project" value="TreeGrafter"/>
</dbReference>
<feature type="transmembrane region" description="Helical" evidence="5">
    <location>
        <begin position="294"/>
        <end position="317"/>
    </location>
</feature>
<evidence type="ECO:0000256" key="4">
    <source>
        <dbReference type="ARBA" id="ARBA00023136"/>
    </source>
</evidence>
<feature type="transmembrane region" description="Helical" evidence="5">
    <location>
        <begin position="389"/>
        <end position="410"/>
    </location>
</feature>